<dbReference type="InterPro" id="IPR002156">
    <property type="entry name" value="RNaseH_domain"/>
</dbReference>
<keyword evidence="6" id="KW-1185">Reference proteome</keyword>
<dbReference type="InterPro" id="IPR036397">
    <property type="entry name" value="RNaseH_sf"/>
</dbReference>
<name>A0ABQ9ISN0_9CUCU</name>
<proteinExistence type="predicted"/>
<evidence type="ECO:0000256" key="1">
    <source>
        <dbReference type="ARBA" id="ARBA00022460"/>
    </source>
</evidence>
<evidence type="ECO:0000256" key="2">
    <source>
        <dbReference type="PROSITE-ProRule" id="PRU00497"/>
    </source>
</evidence>
<feature type="compositionally biased region" description="Gly residues" evidence="3">
    <location>
        <begin position="336"/>
        <end position="354"/>
    </location>
</feature>
<feature type="non-terminal residue" evidence="5">
    <location>
        <position position="1"/>
    </location>
</feature>
<dbReference type="PANTHER" id="PTHR12236:SF98">
    <property type="entry name" value="CUTICULAR PROTEIN 56F"/>
    <property type="match status" value="1"/>
</dbReference>
<dbReference type="PRINTS" id="PR00947">
    <property type="entry name" value="CUTICLE"/>
</dbReference>
<evidence type="ECO:0000313" key="6">
    <source>
        <dbReference type="Proteomes" id="UP001162164"/>
    </source>
</evidence>
<evidence type="ECO:0000259" key="4">
    <source>
        <dbReference type="Pfam" id="PF00075"/>
    </source>
</evidence>
<dbReference type="InterPro" id="IPR012337">
    <property type="entry name" value="RNaseH-like_sf"/>
</dbReference>
<dbReference type="PROSITE" id="PS51155">
    <property type="entry name" value="CHIT_BIND_RR_2"/>
    <property type="match status" value="1"/>
</dbReference>
<dbReference type="InterPro" id="IPR031311">
    <property type="entry name" value="CHIT_BIND_RR_consensus"/>
</dbReference>
<dbReference type="Proteomes" id="UP001162164">
    <property type="component" value="Unassembled WGS sequence"/>
</dbReference>
<comment type="caution">
    <text evidence="5">The sequence shown here is derived from an EMBL/GenBank/DDBJ whole genome shotgun (WGS) entry which is preliminary data.</text>
</comment>
<dbReference type="PANTHER" id="PTHR12236">
    <property type="entry name" value="STRUCTURAL CONTITUENT OF CUTICLE"/>
    <property type="match status" value="1"/>
</dbReference>
<gene>
    <name evidence="5" type="ORF">NQ317_016582</name>
</gene>
<evidence type="ECO:0000313" key="5">
    <source>
        <dbReference type="EMBL" id="KAJ8964293.1"/>
    </source>
</evidence>
<dbReference type="Pfam" id="PF00379">
    <property type="entry name" value="Chitin_bind_4"/>
    <property type="match status" value="1"/>
</dbReference>
<feature type="domain" description="RNase H type-1" evidence="4">
    <location>
        <begin position="104"/>
        <end position="143"/>
    </location>
</feature>
<dbReference type="EMBL" id="JAPWTJ010002831">
    <property type="protein sequence ID" value="KAJ8964293.1"/>
    <property type="molecule type" value="Genomic_DNA"/>
</dbReference>
<dbReference type="PROSITE" id="PS00233">
    <property type="entry name" value="CHIT_BIND_RR_1"/>
    <property type="match status" value="1"/>
</dbReference>
<dbReference type="InterPro" id="IPR051217">
    <property type="entry name" value="Insect_Cuticle_Struc_Prot"/>
</dbReference>
<dbReference type="SUPFAM" id="SSF53098">
    <property type="entry name" value="Ribonuclease H-like"/>
    <property type="match status" value="1"/>
</dbReference>
<dbReference type="Pfam" id="PF00075">
    <property type="entry name" value="RNase_H"/>
    <property type="match status" value="1"/>
</dbReference>
<sequence length="354" mass="39239">VAVVMLSIVSITLAEPPAPNNQYVPPSNQYIPPSNQYGAPRPFSVPSNNYGAPAQTQAVIRPNNQYGPPKTEYGPPGGTYLPLMEDTGVEMGTMTNRWVLARERLTPEYNGFATNNRVKLRWIPGHSGLEGNERADLLARLGSELGPVGPEPLVAISKATCAQSISKWVIQRHVEYWEKQELRQSRMKQTRTIIGVLTRHCPLQRHLYKMGLANNPTCRRCGEDEESALHVLCYCEGLARCKLRYLGQPFVEPEEIQKSPVNSLLGFEPANYQFQYHVQDAPSGNDFGHEEERQGGVARGKYFVLLPDGRLQTVEYTADQDGYKPKISYEQVSNGYGSGSPGGYSSGGPGGYQY</sequence>
<dbReference type="Gene3D" id="3.30.420.10">
    <property type="entry name" value="Ribonuclease H-like superfamily/Ribonuclease H"/>
    <property type="match status" value="1"/>
</dbReference>
<protein>
    <recommendedName>
        <fullName evidence="4">RNase H type-1 domain-containing protein</fullName>
    </recommendedName>
</protein>
<dbReference type="InterPro" id="IPR000618">
    <property type="entry name" value="Insect_cuticle"/>
</dbReference>
<organism evidence="5 6">
    <name type="scientific">Molorchus minor</name>
    <dbReference type="NCBI Taxonomy" id="1323400"/>
    <lineage>
        <taxon>Eukaryota</taxon>
        <taxon>Metazoa</taxon>
        <taxon>Ecdysozoa</taxon>
        <taxon>Arthropoda</taxon>
        <taxon>Hexapoda</taxon>
        <taxon>Insecta</taxon>
        <taxon>Pterygota</taxon>
        <taxon>Neoptera</taxon>
        <taxon>Endopterygota</taxon>
        <taxon>Coleoptera</taxon>
        <taxon>Polyphaga</taxon>
        <taxon>Cucujiformia</taxon>
        <taxon>Chrysomeloidea</taxon>
        <taxon>Cerambycidae</taxon>
        <taxon>Lamiinae</taxon>
        <taxon>Monochamini</taxon>
        <taxon>Molorchus</taxon>
    </lineage>
</organism>
<evidence type="ECO:0000256" key="3">
    <source>
        <dbReference type="SAM" id="MobiDB-lite"/>
    </source>
</evidence>
<reference evidence="5" key="1">
    <citation type="journal article" date="2023" name="Insect Mol. Biol.">
        <title>Genome sequencing provides insights into the evolution of gene families encoding plant cell wall-degrading enzymes in longhorned beetles.</title>
        <authorList>
            <person name="Shin N.R."/>
            <person name="Okamura Y."/>
            <person name="Kirsch R."/>
            <person name="Pauchet Y."/>
        </authorList>
    </citation>
    <scope>NUCLEOTIDE SEQUENCE</scope>
    <source>
        <strain evidence="5">MMC_N1</strain>
    </source>
</reference>
<feature type="region of interest" description="Disordered" evidence="3">
    <location>
        <begin position="334"/>
        <end position="354"/>
    </location>
</feature>
<accession>A0ABQ9ISN0</accession>
<keyword evidence="1 2" id="KW-0193">Cuticle</keyword>